<keyword evidence="7 13" id="KW-0479">Metal-binding</keyword>
<dbReference type="Proteomes" id="UP000636709">
    <property type="component" value="Unassembled WGS sequence"/>
</dbReference>
<evidence type="ECO:0000256" key="9">
    <source>
        <dbReference type="ARBA" id="ARBA00023002"/>
    </source>
</evidence>
<dbReference type="Pfam" id="PF00067">
    <property type="entry name" value="p450"/>
    <property type="match status" value="1"/>
</dbReference>
<accession>A0A835BGI3</accession>
<sequence>MAKQALVFLDEQLAGDLLAAKQFPLLITILPLLLLFLLLRIFFVTRTGSGQGKKRLPPSPPGLPLIGHIHLIGALPHVSLRRLAERHGGEDGLMMLRLGVVPTLVASSARAAQAVLRVHDQCFASRPRSVSGDVLTYGPSDVALAPYGERWRLAKKLATTHLLSAKKVQSYRAAREEEVALVISKIRGAAATGTVVDTSEVLSKFTSDMVCRAVSGRSFRVEGRDKVFRELIDEGMALLAGFSLENFYPGLAKAAGGVLVRSARRKAERVRNRWDSMVDKLIDEHVRKNAGAPAVLHEDDGSGDQECDFIHVLLSLQEEYGLTREGIKAIVVNMFAAGTDTAYLVLEFALAELMLHREAMTRLKHEVRSSIPEGQNAIYEDNLVGMPYLKAVVKETLRLHPPSPLLLPHLSLEDCDIESFHVPAGTTVLVNVWAIGRDPEEWDAAEEFMPERFIHNGELKGVDFRGKDFQILPFGSGRRMCPGMNFAVASIELMLANLVYHFDWELPKGVDKIDMAEVFGLTVSRKEKLLLVPMTRSIVCTF</sequence>
<evidence type="ECO:0000256" key="12">
    <source>
        <dbReference type="ARBA" id="ARBA00023136"/>
    </source>
</evidence>
<keyword evidence="5 13" id="KW-0349">Heme</keyword>
<protein>
    <recommendedName>
        <fullName evidence="18">Cytochrome P450</fullName>
    </recommendedName>
</protein>
<evidence type="ECO:0000256" key="7">
    <source>
        <dbReference type="ARBA" id="ARBA00022723"/>
    </source>
</evidence>
<dbReference type="InterPro" id="IPR036396">
    <property type="entry name" value="Cyt_P450_sf"/>
</dbReference>
<keyword evidence="10 13" id="KW-0408">Iron</keyword>
<evidence type="ECO:0000256" key="6">
    <source>
        <dbReference type="ARBA" id="ARBA00022692"/>
    </source>
</evidence>
<dbReference type="AlphaFoldDB" id="A0A835BGI3"/>
<evidence type="ECO:0000256" key="3">
    <source>
        <dbReference type="ARBA" id="ARBA00005179"/>
    </source>
</evidence>
<evidence type="ECO:0000256" key="13">
    <source>
        <dbReference type="PIRSR" id="PIRSR602401-1"/>
    </source>
</evidence>
<dbReference type="PROSITE" id="PS00086">
    <property type="entry name" value="CYTOCHROME_P450"/>
    <property type="match status" value="1"/>
</dbReference>
<dbReference type="GO" id="GO:0004497">
    <property type="term" value="F:monooxygenase activity"/>
    <property type="evidence" value="ECO:0007669"/>
    <property type="project" value="UniProtKB-KW"/>
</dbReference>
<evidence type="ECO:0000313" key="17">
    <source>
        <dbReference type="Proteomes" id="UP000636709"/>
    </source>
</evidence>
<dbReference type="FunFam" id="1.10.630.10:FF:000055">
    <property type="entry name" value="Cytochrome P450 71A26"/>
    <property type="match status" value="1"/>
</dbReference>
<dbReference type="InterPro" id="IPR001128">
    <property type="entry name" value="Cyt_P450"/>
</dbReference>
<evidence type="ECO:0000256" key="15">
    <source>
        <dbReference type="SAM" id="Phobius"/>
    </source>
</evidence>
<dbReference type="CDD" id="cd11072">
    <property type="entry name" value="CYP71-like"/>
    <property type="match status" value="1"/>
</dbReference>
<evidence type="ECO:0000256" key="2">
    <source>
        <dbReference type="ARBA" id="ARBA00004370"/>
    </source>
</evidence>
<dbReference type="GO" id="GO:0016705">
    <property type="term" value="F:oxidoreductase activity, acting on paired donors, with incorporation or reduction of molecular oxygen"/>
    <property type="evidence" value="ECO:0007669"/>
    <property type="project" value="InterPro"/>
</dbReference>
<comment type="cofactor">
    <cofactor evidence="1 13">
        <name>heme</name>
        <dbReference type="ChEBI" id="CHEBI:30413"/>
    </cofactor>
</comment>
<keyword evidence="9 14" id="KW-0560">Oxidoreductase</keyword>
<feature type="binding site" description="axial binding residue" evidence="13">
    <location>
        <position position="481"/>
    </location>
    <ligand>
        <name>heme</name>
        <dbReference type="ChEBI" id="CHEBI:30413"/>
    </ligand>
    <ligandPart>
        <name>Fe</name>
        <dbReference type="ChEBI" id="CHEBI:18248"/>
    </ligandPart>
</feature>
<dbReference type="Gene3D" id="1.10.630.10">
    <property type="entry name" value="Cytochrome P450"/>
    <property type="match status" value="1"/>
</dbReference>
<feature type="transmembrane region" description="Helical" evidence="15">
    <location>
        <begin position="23"/>
        <end position="45"/>
    </location>
</feature>
<keyword evidence="11 14" id="KW-0503">Monooxygenase</keyword>
<evidence type="ECO:0000256" key="1">
    <source>
        <dbReference type="ARBA" id="ARBA00001971"/>
    </source>
</evidence>
<reference evidence="16" key="1">
    <citation type="submission" date="2020-07" db="EMBL/GenBank/DDBJ databases">
        <title>Genome sequence and genetic diversity analysis of an under-domesticated orphan crop, white fonio (Digitaria exilis).</title>
        <authorList>
            <person name="Bennetzen J.L."/>
            <person name="Chen S."/>
            <person name="Ma X."/>
            <person name="Wang X."/>
            <person name="Yssel A.E.J."/>
            <person name="Chaluvadi S.R."/>
            <person name="Johnson M."/>
            <person name="Gangashetty P."/>
            <person name="Hamidou F."/>
            <person name="Sanogo M.D."/>
            <person name="Zwaenepoel A."/>
            <person name="Wallace J."/>
            <person name="Van De Peer Y."/>
            <person name="Van Deynze A."/>
        </authorList>
    </citation>
    <scope>NUCLEOTIDE SEQUENCE</scope>
    <source>
        <tissue evidence="16">Leaves</tissue>
    </source>
</reference>
<keyword evidence="12 15" id="KW-0472">Membrane</keyword>
<evidence type="ECO:0000256" key="11">
    <source>
        <dbReference type="ARBA" id="ARBA00023033"/>
    </source>
</evidence>
<dbReference type="InterPro" id="IPR002401">
    <property type="entry name" value="Cyt_P450_E_grp-I"/>
</dbReference>
<dbReference type="PANTHER" id="PTHR47955:SF14">
    <property type="entry name" value="OS01G0543600 PROTEIN"/>
    <property type="match status" value="1"/>
</dbReference>
<proteinExistence type="inferred from homology"/>
<organism evidence="16 17">
    <name type="scientific">Digitaria exilis</name>
    <dbReference type="NCBI Taxonomy" id="1010633"/>
    <lineage>
        <taxon>Eukaryota</taxon>
        <taxon>Viridiplantae</taxon>
        <taxon>Streptophyta</taxon>
        <taxon>Embryophyta</taxon>
        <taxon>Tracheophyta</taxon>
        <taxon>Spermatophyta</taxon>
        <taxon>Magnoliopsida</taxon>
        <taxon>Liliopsida</taxon>
        <taxon>Poales</taxon>
        <taxon>Poaceae</taxon>
        <taxon>PACMAD clade</taxon>
        <taxon>Panicoideae</taxon>
        <taxon>Panicodae</taxon>
        <taxon>Paniceae</taxon>
        <taxon>Anthephorinae</taxon>
        <taxon>Digitaria</taxon>
    </lineage>
</organism>
<dbReference type="SUPFAM" id="SSF48264">
    <property type="entry name" value="Cytochrome P450"/>
    <property type="match status" value="1"/>
</dbReference>
<evidence type="ECO:0000256" key="8">
    <source>
        <dbReference type="ARBA" id="ARBA00022989"/>
    </source>
</evidence>
<evidence type="ECO:0000256" key="4">
    <source>
        <dbReference type="ARBA" id="ARBA00010617"/>
    </source>
</evidence>
<comment type="similarity">
    <text evidence="4 14">Belongs to the cytochrome P450 family.</text>
</comment>
<dbReference type="GO" id="GO:0016020">
    <property type="term" value="C:membrane"/>
    <property type="evidence" value="ECO:0007669"/>
    <property type="project" value="UniProtKB-SubCell"/>
</dbReference>
<comment type="caution">
    <text evidence="16">The sequence shown here is derived from an EMBL/GenBank/DDBJ whole genome shotgun (WGS) entry which is preliminary data.</text>
</comment>
<evidence type="ECO:0000256" key="10">
    <source>
        <dbReference type="ARBA" id="ARBA00023004"/>
    </source>
</evidence>
<dbReference type="PANTHER" id="PTHR47955">
    <property type="entry name" value="CYTOCHROME P450 FAMILY 71 PROTEIN"/>
    <property type="match status" value="1"/>
</dbReference>
<evidence type="ECO:0000256" key="5">
    <source>
        <dbReference type="ARBA" id="ARBA00022617"/>
    </source>
</evidence>
<evidence type="ECO:0000256" key="14">
    <source>
        <dbReference type="RuleBase" id="RU000461"/>
    </source>
</evidence>
<name>A0A835BGI3_9POAL</name>
<dbReference type="EMBL" id="JACEFO010001877">
    <property type="protein sequence ID" value="KAF8697117.1"/>
    <property type="molecule type" value="Genomic_DNA"/>
</dbReference>
<evidence type="ECO:0000313" key="16">
    <source>
        <dbReference type="EMBL" id="KAF8697117.1"/>
    </source>
</evidence>
<keyword evidence="8 15" id="KW-1133">Transmembrane helix</keyword>
<keyword evidence="6 15" id="KW-0812">Transmembrane</keyword>
<dbReference type="InterPro" id="IPR017972">
    <property type="entry name" value="Cyt_P450_CS"/>
</dbReference>
<dbReference type="PRINTS" id="PR00463">
    <property type="entry name" value="EP450I"/>
</dbReference>
<comment type="subcellular location">
    <subcellularLocation>
        <location evidence="2">Membrane</location>
    </subcellularLocation>
</comment>
<keyword evidence="17" id="KW-1185">Reference proteome</keyword>
<dbReference type="OrthoDB" id="632477at2759"/>
<comment type="pathway">
    <text evidence="3">Secondary metabolite biosynthesis.</text>
</comment>
<evidence type="ECO:0008006" key="18">
    <source>
        <dbReference type="Google" id="ProtNLM"/>
    </source>
</evidence>
<dbReference type="GO" id="GO:0005506">
    <property type="term" value="F:iron ion binding"/>
    <property type="evidence" value="ECO:0007669"/>
    <property type="project" value="InterPro"/>
</dbReference>
<dbReference type="PRINTS" id="PR00385">
    <property type="entry name" value="P450"/>
</dbReference>
<dbReference type="GO" id="GO:0020037">
    <property type="term" value="F:heme binding"/>
    <property type="evidence" value="ECO:0007669"/>
    <property type="project" value="InterPro"/>
</dbReference>
<gene>
    <name evidence="16" type="ORF">HU200_036108</name>
</gene>